<organism evidence="8 9">
    <name type="scientific">Lepraria neglecta</name>
    <dbReference type="NCBI Taxonomy" id="209136"/>
    <lineage>
        <taxon>Eukaryota</taxon>
        <taxon>Fungi</taxon>
        <taxon>Dikarya</taxon>
        <taxon>Ascomycota</taxon>
        <taxon>Pezizomycotina</taxon>
        <taxon>Lecanoromycetes</taxon>
        <taxon>OSLEUM clade</taxon>
        <taxon>Lecanoromycetidae</taxon>
        <taxon>Lecanorales</taxon>
        <taxon>Lecanorineae</taxon>
        <taxon>Stereocaulaceae</taxon>
        <taxon>Lepraria</taxon>
    </lineage>
</organism>
<keyword evidence="2" id="KW-0808">Transferase</keyword>
<feature type="compositionally biased region" description="Basic and acidic residues" evidence="6">
    <location>
        <begin position="527"/>
        <end position="539"/>
    </location>
</feature>
<feature type="compositionally biased region" description="Polar residues" evidence="6">
    <location>
        <begin position="499"/>
        <end position="510"/>
    </location>
</feature>
<feature type="region of interest" description="Disordered" evidence="6">
    <location>
        <begin position="381"/>
        <end position="557"/>
    </location>
</feature>
<reference evidence="8" key="1">
    <citation type="submission" date="2022-11" db="EMBL/GenBank/DDBJ databases">
        <title>Chromosomal genome sequence assembly and mating type (MAT) locus characterization of the leprose asexual lichenized fungus Lepraria neglecta (Nyl.) Erichsen.</title>
        <authorList>
            <person name="Allen J.L."/>
            <person name="Pfeffer B."/>
        </authorList>
    </citation>
    <scope>NUCLEOTIDE SEQUENCE</scope>
    <source>
        <strain evidence="8">Allen 5258</strain>
    </source>
</reference>
<dbReference type="EC" id="2.7.11.1" evidence="1"/>
<dbReference type="SMART" id="SM00220">
    <property type="entry name" value="S_TKc"/>
    <property type="match status" value="1"/>
</dbReference>
<keyword evidence="5" id="KW-0067">ATP-binding</keyword>
<dbReference type="PANTHER" id="PTHR43671:SF13">
    <property type="entry name" value="SERINE_THREONINE-PROTEIN KINASE NEK2"/>
    <property type="match status" value="1"/>
</dbReference>
<evidence type="ECO:0000256" key="1">
    <source>
        <dbReference type="ARBA" id="ARBA00012513"/>
    </source>
</evidence>
<dbReference type="GO" id="GO:0005524">
    <property type="term" value="F:ATP binding"/>
    <property type="evidence" value="ECO:0007669"/>
    <property type="project" value="UniProtKB-KW"/>
</dbReference>
<keyword evidence="3" id="KW-0547">Nucleotide-binding</keyword>
<dbReference type="SUPFAM" id="SSF56112">
    <property type="entry name" value="Protein kinase-like (PK-like)"/>
    <property type="match status" value="1"/>
</dbReference>
<evidence type="ECO:0000256" key="5">
    <source>
        <dbReference type="ARBA" id="ARBA00022840"/>
    </source>
</evidence>
<evidence type="ECO:0000313" key="9">
    <source>
        <dbReference type="Proteomes" id="UP001276659"/>
    </source>
</evidence>
<evidence type="ECO:0000256" key="6">
    <source>
        <dbReference type="SAM" id="MobiDB-lite"/>
    </source>
</evidence>
<gene>
    <name evidence="8" type="ORF">OEA41_006830</name>
</gene>
<dbReference type="InterPro" id="IPR000719">
    <property type="entry name" value="Prot_kinase_dom"/>
</dbReference>
<evidence type="ECO:0000259" key="7">
    <source>
        <dbReference type="PROSITE" id="PS50011"/>
    </source>
</evidence>
<sequence length="693" mass="77845">MAFLSDLDHYRIDARLSGDGKQVLQYESVTDVALGLKDYKIKKTWLRQRTLSQGYYSQVWLEEQEDDPKFKRAVKTIEKSRMIEIQIDHTRELKALHEFSKAKHRQKGAFVDFLGWWEENDIVSFAMEYFPLGDLEANMKTVLEESAIKDITEQLLQGLDIMHGMKFAHRDLKPANIFVVRGAPSWWVKIGDFGMSKQIEGGGAALQTYVGTYNYMAPEFFGYVGSADEERFEYTRAIDLWALGCIVYRLCTQTVPFPFYYNSLPLKHYCEQTTLFPEQALLSRGISKQFIALVKSLLRPEPSERLPAGAGLALLESFTYDVPEVGRSDFPLPESKRMDTVVLRELETSFTSMQLTPSKTVASKPAGQHFSPQRALSEYELDVGTEKRSHRASSTTGFQIDSPRASTSLLRGSDSASPGTLKRIMTWQQGDGDERRSTSPRAQERQDDQEYRRERRHKPSRSSSHTLVEASSVATEPDSLRSQSPSTSQISPNLGHGNRATSAPNSTPTRKTFLEKLRRTISGDSASTRERDKPLDRRSTHSVYNNPFAGAFAPRSPRQLRKLEDVNTIDYASDSTQRDRTSKALPATAGKIVKSPLASPSDTLVPEDEDGTPYTHRRDSDTNDVLYSSCRPSGQSFKESPGCRAAAKPGTGPGIKITTTELSNVDEQTEELLTGVQWDTRALSGYCDQLFNP</sequence>
<accession>A0AAE0DL90</accession>
<dbReference type="Gene3D" id="3.30.200.20">
    <property type="entry name" value="Phosphorylase Kinase, domain 1"/>
    <property type="match status" value="1"/>
</dbReference>
<protein>
    <recommendedName>
        <fullName evidence="1">non-specific serine/threonine protein kinase</fullName>
        <ecNumber evidence="1">2.7.11.1</ecNumber>
    </recommendedName>
</protein>
<keyword evidence="4" id="KW-0418">Kinase</keyword>
<feature type="compositionally biased region" description="Polar residues" evidence="6">
    <location>
        <begin position="623"/>
        <end position="638"/>
    </location>
</feature>
<feature type="compositionally biased region" description="Basic and acidic residues" evidence="6">
    <location>
        <begin position="432"/>
        <end position="453"/>
    </location>
</feature>
<feature type="compositionally biased region" description="Polar residues" evidence="6">
    <location>
        <begin position="392"/>
        <end position="418"/>
    </location>
</feature>
<evidence type="ECO:0000256" key="4">
    <source>
        <dbReference type="ARBA" id="ARBA00022777"/>
    </source>
</evidence>
<dbReference type="InterPro" id="IPR008271">
    <property type="entry name" value="Ser/Thr_kinase_AS"/>
</dbReference>
<dbReference type="PANTHER" id="PTHR43671">
    <property type="entry name" value="SERINE/THREONINE-PROTEIN KINASE NEK"/>
    <property type="match status" value="1"/>
</dbReference>
<evidence type="ECO:0000313" key="8">
    <source>
        <dbReference type="EMBL" id="KAK3173500.1"/>
    </source>
</evidence>
<feature type="region of interest" description="Disordered" evidence="6">
    <location>
        <begin position="595"/>
        <end position="654"/>
    </location>
</feature>
<dbReference type="GO" id="GO:0004674">
    <property type="term" value="F:protein serine/threonine kinase activity"/>
    <property type="evidence" value="ECO:0007669"/>
    <property type="project" value="UniProtKB-EC"/>
</dbReference>
<dbReference type="InterPro" id="IPR011009">
    <property type="entry name" value="Kinase-like_dom_sf"/>
</dbReference>
<dbReference type="EMBL" id="JASNWA010000007">
    <property type="protein sequence ID" value="KAK3173500.1"/>
    <property type="molecule type" value="Genomic_DNA"/>
</dbReference>
<evidence type="ECO:0000256" key="3">
    <source>
        <dbReference type="ARBA" id="ARBA00022741"/>
    </source>
</evidence>
<name>A0AAE0DL90_9LECA</name>
<dbReference type="Gene3D" id="1.10.510.10">
    <property type="entry name" value="Transferase(Phosphotransferase) domain 1"/>
    <property type="match status" value="1"/>
</dbReference>
<feature type="compositionally biased region" description="Polar residues" evidence="6">
    <location>
        <begin position="480"/>
        <end position="492"/>
    </location>
</feature>
<dbReference type="PROSITE" id="PS00108">
    <property type="entry name" value="PROTEIN_KINASE_ST"/>
    <property type="match status" value="1"/>
</dbReference>
<comment type="caution">
    <text evidence="8">The sequence shown here is derived from an EMBL/GenBank/DDBJ whole genome shotgun (WGS) entry which is preliminary data.</text>
</comment>
<dbReference type="Pfam" id="PF00069">
    <property type="entry name" value="Pkinase"/>
    <property type="match status" value="1"/>
</dbReference>
<dbReference type="PROSITE" id="PS50011">
    <property type="entry name" value="PROTEIN_KINASE_DOM"/>
    <property type="match status" value="1"/>
</dbReference>
<feature type="domain" description="Protein kinase" evidence="7">
    <location>
        <begin position="45"/>
        <end position="319"/>
    </location>
</feature>
<dbReference type="Proteomes" id="UP001276659">
    <property type="component" value="Unassembled WGS sequence"/>
</dbReference>
<keyword evidence="9" id="KW-1185">Reference proteome</keyword>
<proteinExistence type="predicted"/>
<dbReference type="AlphaFoldDB" id="A0AAE0DL90"/>
<evidence type="ECO:0000256" key="2">
    <source>
        <dbReference type="ARBA" id="ARBA00022679"/>
    </source>
</evidence>
<dbReference type="InterPro" id="IPR050660">
    <property type="entry name" value="NEK_Ser/Thr_kinase"/>
</dbReference>